<name>A0A9E7NDW4_9EURY</name>
<dbReference type="EMBL" id="CP100355">
    <property type="protein sequence ID" value="UTF55223.1"/>
    <property type="molecule type" value="Genomic_DNA"/>
</dbReference>
<dbReference type="RefSeq" id="WP_254160061.1">
    <property type="nucleotide sequence ID" value="NZ_CP100355.1"/>
</dbReference>
<dbReference type="InterPro" id="IPR040624">
    <property type="entry name" value="HalOD1"/>
</dbReference>
<accession>A0A9E7NDW4</accession>
<sequence length="107" mass="11265">MTIDHHQNSPSVSHRVVNAVARKEGIDPIDLEPLYHAIDPDSLDRLFSSEAAADDRAADELTFTFAGYRVTVSADGSVDVATISGDGGQPSSIDQSATPSGEPNTPD</sequence>
<dbReference type="GeneID" id="73290026"/>
<reference evidence="3" key="1">
    <citation type="submission" date="2022-06" db="EMBL/GenBank/DDBJ databases">
        <title>Diverse halophilic archaea isolated from saline environments.</title>
        <authorList>
            <person name="Cui H.-L."/>
        </authorList>
    </citation>
    <scope>NUCLEOTIDE SEQUENCE</scope>
    <source>
        <strain evidence="3">WLHS1</strain>
    </source>
</reference>
<proteinExistence type="predicted"/>
<evidence type="ECO:0000259" key="2">
    <source>
        <dbReference type="Pfam" id="PF18545"/>
    </source>
</evidence>
<feature type="region of interest" description="Disordered" evidence="1">
    <location>
        <begin position="81"/>
        <end position="107"/>
    </location>
</feature>
<dbReference type="Pfam" id="PF18545">
    <property type="entry name" value="HalOD1"/>
    <property type="match status" value="1"/>
</dbReference>
<organism evidence="3 4">
    <name type="scientific">Natronosalvus rutilus</name>
    <dbReference type="NCBI Taxonomy" id="2953753"/>
    <lineage>
        <taxon>Archaea</taxon>
        <taxon>Methanobacteriati</taxon>
        <taxon>Methanobacteriota</taxon>
        <taxon>Stenosarchaea group</taxon>
        <taxon>Halobacteria</taxon>
        <taxon>Halobacteriales</taxon>
        <taxon>Natrialbaceae</taxon>
        <taxon>Natronosalvus</taxon>
    </lineage>
</organism>
<dbReference type="AlphaFoldDB" id="A0A9E7NDW4"/>
<gene>
    <name evidence="3" type="ORF">NGM29_08230</name>
</gene>
<dbReference type="KEGG" id="sawl:NGM29_08230"/>
<evidence type="ECO:0000256" key="1">
    <source>
        <dbReference type="SAM" id="MobiDB-lite"/>
    </source>
</evidence>
<evidence type="ECO:0000313" key="4">
    <source>
        <dbReference type="Proteomes" id="UP001056855"/>
    </source>
</evidence>
<protein>
    <recommendedName>
        <fullName evidence="2">Halobacterial output domain-containing protein</fullName>
    </recommendedName>
</protein>
<evidence type="ECO:0000313" key="3">
    <source>
        <dbReference type="EMBL" id="UTF55223.1"/>
    </source>
</evidence>
<dbReference type="Proteomes" id="UP001056855">
    <property type="component" value="Chromosome"/>
</dbReference>
<feature type="domain" description="Halobacterial output" evidence="2">
    <location>
        <begin position="9"/>
        <end position="81"/>
    </location>
</feature>
<keyword evidence="4" id="KW-1185">Reference proteome</keyword>
<feature type="compositionally biased region" description="Polar residues" evidence="1">
    <location>
        <begin position="89"/>
        <end position="107"/>
    </location>
</feature>